<evidence type="ECO:0000256" key="1">
    <source>
        <dbReference type="ARBA" id="ARBA00009477"/>
    </source>
</evidence>
<protein>
    <submittedName>
        <fullName evidence="4">RND family efflux transporter MFP subunit</fullName>
    </submittedName>
</protein>
<feature type="domain" description="CzcB-like barrel-sandwich hybrid" evidence="3">
    <location>
        <begin position="57"/>
        <end position="181"/>
    </location>
</feature>
<reference evidence="4 5" key="1">
    <citation type="submission" date="2018-04" db="EMBL/GenBank/DDBJ databases">
        <title>Genomic Encyclopedia of Type Strains, Phase IV (KMG-IV): sequencing the most valuable type-strain genomes for metagenomic binning, comparative biology and taxonomic classification.</title>
        <authorList>
            <person name="Goeker M."/>
        </authorList>
    </citation>
    <scope>NUCLEOTIDE SEQUENCE [LARGE SCALE GENOMIC DNA]</scope>
    <source>
        <strain evidence="4 5">DSM 28520</strain>
    </source>
</reference>
<dbReference type="RefSeq" id="WP_116679513.1">
    <property type="nucleotide sequence ID" value="NZ_JBGZHV010000105.1"/>
</dbReference>
<evidence type="ECO:0000313" key="5">
    <source>
        <dbReference type="Proteomes" id="UP000245462"/>
    </source>
</evidence>
<dbReference type="OrthoDB" id="9784685at2"/>
<dbReference type="Pfam" id="PF25973">
    <property type="entry name" value="BSH_CzcB"/>
    <property type="match status" value="1"/>
</dbReference>
<dbReference type="InterPro" id="IPR006143">
    <property type="entry name" value="RND_pump_MFP"/>
</dbReference>
<dbReference type="PROSITE" id="PS51257">
    <property type="entry name" value="PROKAR_LIPOPROTEIN"/>
    <property type="match status" value="1"/>
</dbReference>
<dbReference type="PANTHER" id="PTHR30469">
    <property type="entry name" value="MULTIDRUG RESISTANCE PROTEIN MDTA"/>
    <property type="match status" value="1"/>
</dbReference>
<feature type="coiled-coil region" evidence="2">
    <location>
        <begin position="89"/>
        <end position="116"/>
    </location>
</feature>
<sequence length="354" mass="39116">MNKRIVSALCLAFILVSCGGENKRHEEARTVKTIITKDYTTERTTPFPGKVVAAEEAKLAFRIAGPIAKIHAHPGKAVRKGELLASLEARDYEIQLAATEAEYKRIKAEADRIIELHKQKSVSDNDYDKAIYGLQQITAKLNAHRNALADTRLVAPFDGYIQEPLFKAGETVGAGMPVLVITGAGTPEVEINIPASEYLEREHFGSFTCTVNVFPDRVFPLELISIDPMANLNQLYRMRLRFKRDSNGELPTVGMSAMVNIGYCHEDNRGEIIPATALWEKDGKTYVWIVEGKDNCSVHAQEVIVVEMLREGHSVCHGIGRDKQIVVAGVHALKEGDKVRLLEEKTATNVGGLL</sequence>
<evidence type="ECO:0000313" key="4">
    <source>
        <dbReference type="EMBL" id="PVZ09139.1"/>
    </source>
</evidence>
<dbReference type="SUPFAM" id="SSF111369">
    <property type="entry name" value="HlyD-like secretion proteins"/>
    <property type="match status" value="1"/>
</dbReference>
<dbReference type="AlphaFoldDB" id="A0A2U1FAH0"/>
<gene>
    <name evidence="4" type="ORF">C7382_1106</name>
</gene>
<proteinExistence type="inferred from homology"/>
<name>A0A2U1FAH0_9PORP</name>
<dbReference type="Gene3D" id="2.40.50.100">
    <property type="match status" value="1"/>
</dbReference>
<dbReference type="Gene3D" id="2.40.30.170">
    <property type="match status" value="1"/>
</dbReference>
<dbReference type="GeneID" id="94550980"/>
<evidence type="ECO:0000259" key="3">
    <source>
        <dbReference type="Pfam" id="PF25973"/>
    </source>
</evidence>
<dbReference type="Gene3D" id="1.10.287.470">
    <property type="entry name" value="Helix hairpin bin"/>
    <property type="match status" value="1"/>
</dbReference>
<comment type="caution">
    <text evidence="4">The sequence shown here is derived from an EMBL/GenBank/DDBJ whole genome shotgun (WGS) entry which is preliminary data.</text>
</comment>
<dbReference type="InterPro" id="IPR058647">
    <property type="entry name" value="BSH_CzcB-like"/>
</dbReference>
<dbReference type="EMBL" id="QEKY01000010">
    <property type="protein sequence ID" value="PVZ09139.1"/>
    <property type="molecule type" value="Genomic_DNA"/>
</dbReference>
<comment type="similarity">
    <text evidence="1">Belongs to the membrane fusion protein (MFP) (TC 8.A.1) family.</text>
</comment>
<organism evidence="4 5">
    <name type="scientific">Porphyromonas loveana</name>
    <dbReference type="NCBI Taxonomy" id="1884669"/>
    <lineage>
        <taxon>Bacteria</taxon>
        <taxon>Pseudomonadati</taxon>
        <taxon>Bacteroidota</taxon>
        <taxon>Bacteroidia</taxon>
        <taxon>Bacteroidales</taxon>
        <taxon>Porphyromonadaceae</taxon>
        <taxon>Porphyromonas</taxon>
    </lineage>
</organism>
<dbReference type="GO" id="GO:1990281">
    <property type="term" value="C:efflux pump complex"/>
    <property type="evidence" value="ECO:0007669"/>
    <property type="project" value="TreeGrafter"/>
</dbReference>
<keyword evidence="2" id="KW-0175">Coiled coil</keyword>
<accession>A0A2U1FAH0</accession>
<dbReference type="Gene3D" id="2.40.420.20">
    <property type="match status" value="1"/>
</dbReference>
<dbReference type="Proteomes" id="UP000245462">
    <property type="component" value="Unassembled WGS sequence"/>
</dbReference>
<evidence type="ECO:0000256" key="2">
    <source>
        <dbReference type="SAM" id="Coils"/>
    </source>
</evidence>
<dbReference type="NCBIfam" id="TIGR01730">
    <property type="entry name" value="RND_mfp"/>
    <property type="match status" value="1"/>
</dbReference>
<dbReference type="GO" id="GO:0015562">
    <property type="term" value="F:efflux transmembrane transporter activity"/>
    <property type="evidence" value="ECO:0007669"/>
    <property type="project" value="TreeGrafter"/>
</dbReference>
<keyword evidence="5" id="KW-1185">Reference proteome</keyword>
<dbReference type="PANTHER" id="PTHR30469:SF15">
    <property type="entry name" value="HLYD FAMILY OF SECRETION PROTEINS"/>
    <property type="match status" value="1"/>
</dbReference>